<dbReference type="AlphaFoldDB" id="A0A9P5SEP7"/>
<feature type="compositionally biased region" description="Basic and acidic residues" evidence="1">
    <location>
        <begin position="166"/>
        <end position="179"/>
    </location>
</feature>
<proteinExistence type="predicted"/>
<feature type="compositionally biased region" description="Basic and acidic residues" evidence="1">
    <location>
        <begin position="270"/>
        <end position="286"/>
    </location>
</feature>
<feature type="region of interest" description="Disordered" evidence="1">
    <location>
        <begin position="817"/>
        <end position="845"/>
    </location>
</feature>
<feature type="region of interest" description="Disordered" evidence="1">
    <location>
        <begin position="519"/>
        <end position="546"/>
    </location>
</feature>
<organism evidence="2 3">
    <name type="scientific">Podila minutissima</name>
    <dbReference type="NCBI Taxonomy" id="64525"/>
    <lineage>
        <taxon>Eukaryota</taxon>
        <taxon>Fungi</taxon>
        <taxon>Fungi incertae sedis</taxon>
        <taxon>Mucoromycota</taxon>
        <taxon>Mortierellomycotina</taxon>
        <taxon>Mortierellomycetes</taxon>
        <taxon>Mortierellales</taxon>
        <taxon>Mortierellaceae</taxon>
        <taxon>Podila</taxon>
    </lineage>
</organism>
<sequence length="939" mass="104193">MNSNTETRTSKVTGKTSNQGSRPEMSSDAVFGSPRHEHGHHATPMRHAGSHTESKYKVAGHDFGGRPKMMGKEQPISANEDPTNDLHQPLKNHVHVKVHGPTAGSSSMSETRSTPTTVIDLNSETSGQLLHDGNHKPYHAHPIMFESGDMYFGLSRAFFGTPQDGAMDRPRSRQIDRQENTGSPAVDIGTFFQEPTTSSSSRPKHHVEPFNAPAHHIHATNRAHGAIYRHPTQHRPVHRHHNASIGTPEMHLDDFFKEPAWYTSSSSGSKEAKKAPKSQGDVHSHIDHSHSSAIYKHPTQHRPVHRHHNAAVGTPEMHLDTLFQEPAWYTTAGAKGKSKKAIKKAAKKAVIREQLTSHQNGPSTTPVHLIHPVASHADSSHHVDEEDYYMNHQPIHGHHLSQHDVHMFSIPSSRSTLTSSDTSSRRQYDGVASKSWTSKSSSSSYYDEDHHSPHDDHNEEGYYMSHQPVHGHSQHHDSSHGALYKHPTQHRAVHRHHNASIGTPEMHLDAIFKEPDWYTSMSSSSAGSRSKGKKAAKNQHHDEPFNAPAHLVHPVALHDHSSPHHVDEEGSYVSPQPIHGHARHHDWDLGPAYKRPTSLNHQATHGLGFALHHSTSHGATYKHPTQHRAVHRHHNAPIGTPEMDLESVFEEPKAIPIRSAPHDFCNKDCVEDDDYEIGYQHILDHHSYQGTSDLSRSSQEGHYINHQPTSGHHLESHSHAGPSHAPAKNPQRKLEDSAVWNLGSLLDDTPSWAMNAKLPTAKTQRKAEDSTVWNLGSLLDDTPSWAMNAKLPTGKSQRKAEDSTVWNLGSLFDDTTSVRHSKSGHTAQPSSSTLSSSSSRHQSHPLTVDQIARVAVPIGHTVTYTTVIRTTVTLMGAPSSLAHDMQHVQAEREHVLTEFSGPVSLTGQTAIWVRKESSKEMFEGNQVVCQNCRRSLSHL</sequence>
<dbReference type="Proteomes" id="UP000696485">
    <property type="component" value="Unassembled WGS sequence"/>
</dbReference>
<evidence type="ECO:0000256" key="1">
    <source>
        <dbReference type="SAM" id="MobiDB-lite"/>
    </source>
</evidence>
<feature type="compositionally biased region" description="Low complexity" evidence="1">
    <location>
        <begin position="412"/>
        <end position="422"/>
    </location>
</feature>
<feature type="compositionally biased region" description="Polar residues" evidence="1">
    <location>
        <begin position="689"/>
        <end position="710"/>
    </location>
</feature>
<dbReference type="EMBL" id="JAAAUY010001159">
    <property type="protein sequence ID" value="KAF9324075.1"/>
    <property type="molecule type" value="Genomic_DNA"/>
</dbReference>
<feature type="region of interest" description="Disordered" evidence="1">
    <location>
        <begin position="1"/>
        <end position="55"/>
    </location>
</feature>
<gene>
    <name evidence="2" type="ORF">BG006_000883</name>
</gene>
<feature type="compositionally biased region" description="Low complexity" evidence="1">
    <location>
        <begin position="520"/>
        <end position="529"/>
    </location>
</feature>
<feature type="compositionally biased region" description="Polar residues" evidence="1">
    <location>
        <begin position="1"/>
        <end position="21"/>
    </location>
</feature>
<keyword evidence="3" id="KW-1185">Reference proteome</keyword>
<feature type="compositionally biased region" description="Low complexity" evidence="1">
    <location>
        <begin position="433"/>
        <end position="445"/>
    </location>
</feature>
<feature type="region of interest" description="Disordered" evidence="1">
    <location>
        <begin position="263"/>
        <end position="286"/>
    </location>
</feature>
<protein>
    <submittedName>
        <fullName evidence="2">Uncharacterized protein</fullName>
    </submittedName>
</protein>
<feature type="compositionally biased region" description="Low complexity" evidence="1">
    <location>
        <begin position="828"/>
        <end position="845"/>
    </location>
</feature>
<reference evidence="2" key="1">
    <citation type="journal article" date="2020" name="Fungal Divers.">
        <title>Resolving the Mortierellaceae phylogeny through synthesis of multi-gene phylogenetics and phylogenomics.</title>
        <authorList>
            <person name="Vandepol N."/>
            <person name="Liber J."/>
            <person name="Desiro A."/>
            <person name="Na H."/>
            <person name="Kennedy M."/>
            <person name="Barry K."/>
            <person name="Grigoriev I.V."/>
            <person name="Miller A.N."/>
            <person name="O'Donnell K."/>
            <person name="Stajich J.E."/>
            <person name="Bonito G."/>
        </authorList>
    </citation>
    <scope>NUCLEOTIDE SEQUENCE</scope>
    <source>
        <strain evidence="2">NVP1</strain>
    </source>
</reference>
<feature type="region of interest" description="Disordered" evidence="1">
    <location>
        <begin position="689"/>
        <end position="733"/>
    </location>
</feature>
<feature type="region of interest" description="Disordered" evidence="1">
    <location>
        <begin position="412"/>
        <end position="482"/>
    </location>
</feature>
<evidence type="ECO:0000313" key="3">
    <source>
        <dbReference type="Proteomes" id="UP000696485"/>
    </source>
</evidence>
<comment type="caution">
    <text evidence="2">The sequence shown here is derived from an EMBL/GenBank/DDBJ whole genome shotgun (WGS) entry which is preliminary data.</text>
</comment>
<name>A0A9P5SEP7_9FUNG</name>
<feature type="region of interest" description="Disordered" evidence="1">
    <location>
        <begin position="163"/>
        <end position="188"/>
    </location>
</feature>
<accession>A0A9P5SEP7</accession>
<feature type="compositionally biased region" description="Basic and acidic residues" evidence="1">
    <location>
        <begin position="447"/>
        <end position="460"/>
    </location>
</feature>
<evidence type="ECO:0000313" key="2">
    <source>
        <dbReference type="EMBL" id="KAF9324075.1"/>
    </source>
</evidence>